<dbReference type="EC" id="1.17.7.4" evidence="5"/>
<comment type="caution">
    <text evidence="5">Lacks conserved residue(s) required for the propagation of feature annotation.</text>
</comment>
<keyword evidence="2 5" id="KW-0479">Metal-binding</keyword>
<dbReference type="Proteomes" id="UP000885986">
    <property type="component" value="Unassembled WGS sequence"/>
</dbReference>
<feature type="binding site" evidence="5">
    <location>
        <position position="217"/>
    </location>
    <ligand>
        <name>(2E)-4-hydroxy-3-methylbut-2-enyl diphosphate</name>
        <dbReference type="ChEBI" id="CHEBI:128753"/>
    </ligand>
</feature>
<dbReference type="InterPro" id="IPR003451">
    <property type="entry name" value="LytB/IspH"/>
</dbReference>
<reference evidence="6" key="1">
    <citation type="journal article" date="2020" name="mSystems">
        <title>Genome- and Community-Level Interaction Insights into Carbon Utilization and Element Cycling Functions of Hydrothermarchaeota in Hydrothermal Sediment.</title>
        <authorList>
            <person name="Zhou Z."/>
            <person name="Liu Y."/>
            <person name="Xu W."/>
            <person name="Pan J."/>
            <person name="Luo Z.H."/>
            <person name="Li M."/>
        </authorList>
    </citation>
    <scope>NUCLEOTIDE SEQUENCE [LARGE SCALE GENOMIC DNA]</scope>
    <source>
        <strain evidence="6">SpSt-1224</strain>
    </source>
</reference>
<protein>
    <recommendedName>
        <fullName evidence="5">4-hydroxy-3-methylbut-2-enyl diphosphate reductase</fullName>
        <shortName evidence="5">HMBPP reductase</shortName>
        <ecNumber evidence="5">1.17.7.4</ecNumber>
    </recommendedName>
</protein>
<comment type="pathway">
    <text evidence="5">Isoprenoid biosynthesis; isopentenyl diphosphate biosynthesis via DXP pathway; isopentenyl diphosphate from 1-deoxy-D-xylulose 5-phosphate: step 6/6.</text>
</comment>
<feature type="binding site" evidence="5">
    <location>
        <position position="41"/>
    </location>
    <ligand>
        <name>dimethylallyl diphosphate</name>
        <dbReference type="ChEBI" id="CHEBI:57623"/>
    </ligand>
</feature>
<feature type="binding site" evidence="5">
    <location>
        <position position="123"/>
    </location>
    <ligand>
        <name>dimethylallyl diphosphate</name>
        <dbReference type="ChEBI" id="CHEBI:57623"/>
    </ligand>
</feature>
<evidence type="ECO:0000256" key="1">
    <source>
        <dbReference type="ARBA" id="ARBA00022485"/>
    </source>
</evidence>
<feature type="binding site" evidence="5">
    <location>
        <position position="95"/>
    </location>
    <ligand>
        <name>[4Fe-4S] cluster</name>
        <dbReference type="ChEBI" id="CHEBI:49883"/>
    </ligand>
</feature>
<feature type="binding site" evidence="5">
    <location>
        <position position="261"/>
    </location>
    <ligand>
        <name>dimethylallyl diphosphate</name>
        <dbReference type="ChEBI" id="CHEBI:57623"/>
    </ligand>
</feature>
<sequence length="277" mass="30330">MKVILAKHAGFCMGVRRAVETTLKLVDTRQAPISTFGPLIHNPQVLDMLAEKGVNVLEEVPANTRGTVVIRAHGVPPARKRHLEESGAVVEDATCPRVVKVQAIIDKYRRQGYTTVIVGDRDHAEVEGLMGHAGRAGLVVSRMSDLDGLELSPPYIVVSQTTQDEEMFQAITAAILKRYPGGKVFNTICDSTHKRQDEVREMCRQVDALVVVGGRNSANTKRLAEIADGLNCPVFLVETENELDPEKLRAYQLVGVTAGASTPTWIIREVVETLESI</sequence>
<feature type="binding site" evidence="5">
    <location>
        <position position="41"/>
    </location>
    <ligand>
        <name>isopentenyl diphosphate</name>
        <dbReference type="ChEBI" id="CHEBI:128769"/>
    </ligand>
</feature>
<evidence type="ECO:0000256" key="2">
    <source>
        <dbReference type="ARBA" id="ARBA00022723"/>
    </source>
</evidence>
<feature type="active site" description="Proton donor" evidence="5">
    <location>
        <position position="125"/>
    </location>
</feature>
<keyword evidence="1 5" id="KW-0004">4Fe-4S</keyword>
<comment type="catalytic activity">
    <reaction evidence="5">
        <text>isopentenyl diphosphate + 2 oxidized [2Fe-2S]-[ferredoxin] + H2O = (2E)-4-hydroxy-3-methylbut-2-enyl diphosphate + 2 reduced [2Fe-2S]-[ferredoxin] + 2 H(+)</text>
        <dbReference type="Rhea" id="RHEA:24488"/>
        <dbReference type="Rhea" id="RHEA-COMP:10000"/>
        <dbReference type="Rhea" id="RHEA-COMP:10001"/>
        <dbReference type="ChEBI" id="CHEBI:15377"/>
        <dbReference type="ChEBI" id="CHEBI:15378"/>
        <dbReference type="ChEBI" id="CHEBI:33737"/>
        <dbReference type="ChEBI" id="CHEBI:33738"/>
        <dbReference type="ChEBI" id="CHEBI:128753"/>
        <dbReference type="ChEBI" id="CHEBI:128769"/>
        <dbReference type="EC" id="1.17.7.4"/>
    </reaction>
</comment>
<dbReference type="GO" id="GO:0046872">
    <property type="term" value="F:metal ion binding"/>
    <property type="evidence" value="ECO:0007669"/>
    <property type="project" value="UniProtKB-KW"/>
</dbReference>
<dbReference type="GO" id="GO:0051745">
    <property type="term" value="F:4-hydroxy-3-methylbut-2-enyl diphosphate reductase activity"/>
    <property type="evidence" value="ECO:0007669"/>
    <property type="project" value="UniProtKB-UniRule"/>
</dbReference>
<dbReference type="EMBL" id="DSDS01000030">
    <property type="protein sequence ID" value="HET97339.1"/>
    <property type="molecule type" value="Genomic_DNA"/>
</dbReference>
<comment type="similarity">
    <text evidence="5">Belongs to the IspH family.</text>
</comment>
<dbReference type="Gene3D" id="3.40.50.11270">
    <property type="match status" value="1"/>
</dbReference>
<dbReference type="GO" id="GO:0019288">
    <property type="term" value="P:isopentenyl diphosphate biosynthetic process, methylerythritol 4-phosphate pathway"/>
    <property type="evidence" value="ECO:0007669"/>
    <property type="project" value="UniProtKB-UniRule"/>
</dbReference>
<dbReference type="PANTHER" id="PTHR30426">
    <property type="entry name" value="4-HYDROXY-3-METHYLBUT-2-ENYL DIPHOSPHATE REDUCTASE"/>
    <property type="match status" value="1"/>
</dbReference>
<feature type="binding site" evidence="5">
    <location>
        <position position="219"/>
    </location>
    <ligand>
        <name>isopentenyl diphosphate</name>
        <dbReference type="ChEBI" id="CHEBI:128769"/>
    </ligand>
</feature>
<dbReference type="Gene3D" id="3.40.1010.20">
    <property type="entry name" value="4-hydroxy-3-methylbut-2-enyl diphosphate reductase, catalytic domain"/>
    <property type="match status" value="2"/>
</dbReference>
<keyword evidence="3 5" id="KW-0408">Iron</keyword>
<feature type="binding site" evidence="5">
    <location>
        <position position="217"/>
    </location>
    <ligand>
        <name>dimethylallyl diphosphate</name>
        <dbReference type="ChEBI" id="CHEBI:57623"/>
    </ligand>
</feature>
<comment type="caution">
    <text evidence="6">The sequence shown here is derived from an EMBL/GenBank/DDBJ whole genome shotgun (WGS) entry which is preliminary data.</text>
</comment>
<feature type="binding site" evidence="5">
    <location>
        <position position="161"/>
    </location>
    <ligand>
        <name>(2E)-4-hydroxy-3-methylbut-2-enyl diphosphate</name>
        <dbReference type="ChEBI" id="CHEBI:128753"/>
    </ligand>
</feature>
<feature type="binding site" evidence="5">
    <location>
        <position position="217"/>
    </location>
    <ligand>
        <name>isopentenyl diphosphate</name>
        <dbReference type="ChEBI" id="CHEBI:128769"/>
    </ligand>
</feature>
<dbReference type="CDD" id="cd13944">
    <property type="entry name" value="lytB_ispH"/>
    <property type="match status" value="1"/>
</dbReference>
<gene>
    <name evidence="5 6" type="primary">ispH</name>
    <name evidence="6" type="ORF">ENN98_01280</name>
</gene>
<comment type="pathway">
    <text evidence="5">Isoprenoid biosynthesis; dimethylallyl diphosphate biosynthesis; dimethylallyl diphosphate from (2E)-4-hydroxy-3-methylbutenyl diphosphate: step 1/1.</text>
</comment>
<dbReference type="GO" id="GO:0051539">
    <property type="term" value="F:4 iron, 4 sulfur cluster binding"/>
    <property type="evidence" value="ECO:0007669"/>
    <property type="project" value="UniProtKB-UniRule"/>
</dbReference>
<feature type="binding site" evidence="5">
    <location>
        <position position="261"/>
    </location>
    <ligand>
        <name>isopentenyl diphosphate</name>
        <dbReference type="ChEBI" id="CHEBI:128769"/>
    </ligand>
</feature>
<feature type="binding site" evidence="5">
    <location>
        <position position="73"/>
    </location>
    <ligand>
        <name>isopentenyl diphosphate</name>
        <dbReference type="ChEBI" id="CHEBI:128769"/>
    </ligand>
</feature>
<keyword evidence="5" id="KW-0414">Isoprene biosynthesis</keyword>
<dbReference type="UniPathway" id="UPA00056">
    <property type="reaction ID" value="UER00097"/>
</dbReference>
<dbReference type="AlphaFoldDB" id="A0A7C2XYF8"/>
<dbReference type="GO" id="GO:0016114">
    <property type="term" value="P:terpenoid biosynthetic process"/>
    <property type="evidence" value="ECO:0007669"/>
    <property type="project" value="UniProtKB-UniRule"/>
</dbReference>
<dbReference type="UniPathway" id="UPA00059">
    <property type="reaction ID" value="UER00105"/>
</dbReference>
<evidence type="ECO:0000256" key="5">
    <source>
        <dbReference type="HAMAP-Rule" id="MF_00191"/>
    </source>
</evidence>
<feature type="binding site" evidence="5">
    <location>
        <position position="123"/>
    </location>
    <ligand>
        <name>isopentenyl diphosphate</name>
        <dbReference type="ChEBI" id="CHEBI:128769"/>
    </ligand>
</feature>
<evidence type="ECO:0000313" key="6">
    <source>
        <dbReference type="EMBL" id="HET97339.1"/>
    </source>
</evidence>
<comment type="catalytic activity">
    <reaction evidence="5">
        <text>dimethylallyl diphosphate + 2 oxidized [2Fe-2S]-[ferredoxin] + H2O = (2E)-4-hydroxy-3-methylbut-2-enyl diphosphate + 2 reduced [2Fe-2S]-[ferredoxin] + 2 H(+)</text>
        <dbReference type="Rhea" id="RHEA:24825"/>
        <dbReference type="Rhea" id="RHEA-COMP:10000"/>
        <dbReference type="Rhea" id="RHEA-COMP:10001"/>
        <dbReference type="ChEBI" id="CHEBI:15377"/>
        <dbReference type="ChEBI" id="CHEBI:15378"/>
        <dbReference type="ChEBI" id="CHEBI:33737"/>
        <dbReference type="ChEBI" id="CHEBI:33738"/>
        <dbReference type="ChEBI" id="CHEBI:57623"/>
        <dbReference type="ChEBI" id="CHEBI:128753"/>
        <dbReference type="EC" id="1.17.7.4"/>
    </reaction>
</comment>
<comment type="cofactor">
    <cofactor evidence="5">
        <name>[4Fe-4S] cluster</name>
        <dbReference type="ChEBI" id="CHEBI:49883"/>
    </cofactor>
    <text evidence="5">Binds 1 [4Fe-4S] cluster per subunit.</text>
</comment>
<dbReference type="GO" id="GO:0050992">
    <property type="term" value="P:dimethylallyl diphosphate biosynthetic process"/>
    <property type="evidence" value="ECO:0007669"/>
    <property type="project" value="UniProtKB-UniRule"/>
</dbReference>
<feature type="binding site" evidence="5">
    <location>
        <position position="261"/>
    </location>
    <ligand>
        <name>(2E)-4-hydroxy-3-methylbut-2-enyl diphosphate</name>
        <dbReference type="ChEBI" id="CHEBI:128753"/>
    </ligand>
</feature>
<evidence type="ECO:0000256" key="4">
    <source>
        <dbReference type="ARBA" id="ARBA00023014"/>
    </source>
</evidence>
<keyword evidence="4 5" id="KW-0411">Iron-sulfur</keyword>
<organism evidence="6">
    <name type="scientific">Desulfurivibrio alkaliphilus</name>
    <dbReference type="NCBI Taxonomy" id="427923"/>
    <lineage>
        <taxon>Bacteria</taxon>
        <taxon>Pseudomonadati</taxon>
        <taxon>Thermodesulfobacteriota</taxon>
        <taxon>Desulfobulbia</taxon>
        <taxon>Desulfobulbales</taxon>
        <taxon>Desulfobulbaceae</taxon>
        <taxon>Desulfurivibrio</taxon>
    </lineage>
</organism>
<name>A0A7C2XYF8_9BACT</name>
<accession>A0A7C2XYF8</accession>
<feature type="binding site" evidence="5">
    <location>
        <position position="123"/>
    </location>
    <ligand>
        <name>(2E)-4-hydroxy-3-methylbut-2-enyl diphosphate</name>
        <dbReference type="ChEBI" id="CHEBI:128753"/>
    </ligand>
</feature>
<dbReference type="HAMAP" id="MF_00191">
    <property type="entry name" value="IspH"/>
    <property type="match status" value="1"/>
</dbReference>
<feature type="binding site" evidence="5">
    <location>
        <position position="41"/>
    </location>
    <ligand>
        <name>(2E)-4-hydroxy-3-methylbut-2-enyl diphosphate</name>
        <dbReference type="ChEBI" id="CHEBI:128753"/>
    </ligand>
</feature>
<comment type="function">
    <text evidence="5">Catalyzes the conversion of 1-hydroxy-2-methyl-2-(E)-butenyl 4-diphosphate (HMBPP) into a mixture of isopentenyl diphosphate (IPP) and dimethylallyl diphosphate (DMAPP). Acts in the terminal step of the DOXP/MEP pathway for isoprenoid precursor biosynthesis.</text>
</comment>
<feature type="binding site" evidence="5">
    <location>
        <position position="219"/>
    </location>
    <ligand>
        <name>(2E)-4-hydroxy-3-methylbut-2-enyl diphosphate</name>
        <dbReference type="ChEBI" id="CHEBI:128753"/>
    </ligand>
</feature>
<dbReference type="NCBIfam" id="TIGR00216">
    <property type="entry name" value="ispH_lytB"/>
    <property type="match status" value="1"/>
</dbReference>
<feature type="binding site" evidence="5">
    <location>
        <position position="189"/>
    </location>
    <ligand>
        <name>[4Fe-4S] cluster</name>
        <dbReference type="ChEBI" id="CHEBI:49883"/>
    </ligand>
</feature>
<proteinExistence type="inferred from homology"/>
<feature type="binding site" evidence="5">
    <location>
        <position position="73"/>
    </location>
    <ligand>
        <name>(2E)-4-hydroxy-3-methylbut-2-enyl diphosphate</name>
        <dbReference type="ChEBI" id="CHEBI:128753"/>
    </ligand>
</feature>
<dbReference type="PANTHER" id="PTHR30426:SF0">
    <property type="entry name" value="4-HYDROXY-3-METHYLBUT-2-ENYL DIPHOSPHATE REDUCTASE"/>
    <property type="match status" value="1"/>
</dbReference>
<evidence type="ECO:0000256" key="3">
    <source>
        <dbReference type="ARBA" id="ARBA00023004"/>
    </source>
</evidence>
<feature type="binding site" evidence="5">
    <location>
        <position position="219"/>
    </location>
    <ligand>
        <name>dimethylallyl diphosphate</name>
        <dbReference type="ChEBI" id="CHEBI:57623"/>
    </ligand>
</feature>
<feature type="binding site" evidence="5">
    <location>
        <position position="12"/>
    </location>
    <ligand>
        <name>[4Fe-4S] cluster</name>
        <dbReference type="ChEBI" id="CHEBI:49883"/>
    </ligand>
</feature>
<dbReference type="Pfam" id="PF02401">
    <property type="entry name" value="LYTB"/>
    <property type="match status" value="1"/>
</dbReference>
<keyword evidence="5 6" id="KW-0560">Oxidoreductase</keyword>
<feature type="binding site" evidence="5">
    <location>
        <position position="73"/>
    </location>
    <ligand>
        <name>dimethylallyl diphosphate</name>
        <dbReference type="ChEBI" id="CHEBI:57623"/>
    </ligand>
</feature>